<dbReference type="Proteomes" id="UP000596742">
    <property type="component" value="Unassembled WGS sequence"/>
</dbReference>
<dbReference type="EMBL" id="UYJE01008916">
    <property type="protein sequence ID" value="VDI68462.1"/>
    <property type="molecule type" value="Genomic_DNA"/>
</dbReference>
<accession>A0A8B6GSY4</accession>
<proteinExistence type="predicted"/>
<sequence length="129" mass="14885">MKSYSYTYLDEGSKPECIDKDDITINHKVKQTSSAMITLCFTLPHFVGPLMNENEERWNNYILLLQILILSTSPYADMDSAATVKSVENISTEKVIIPPKKHNGHCSIIEPKSRKNNWLEMEVKNLQYY</sequence>
<name>A0A8B6GSY4_MYTGA</name>
<gene>
    <name evidence="1" type="ORF">MGAL_10B061117</name>
</gene>
<organism evidence="1 2">
    <name type="scientific">Mytilus galloprovincialis</name>
    <name type="common">Mediterranean mussel</name>
    <dbReference type="NCBI Taxonomy" id="29158"/>
    <lineage>
        <taxon>Eukaryota</taxon>
        <taxon>Metazoa</taxon>
        <taxon>Spiralia</taxon>
        <taxon>Lophotrochozoa</taxon>
        <taxon>Mollusca</taxon>
        <taxon>Bivalvia</taxon>
        <taxon>Autobranchia</taxon>
        <taxon>Pteriomorphia</taxon>
        <taxon>Mytilida</taxon>
        <taxon>Mytiloidea</taxon>
        <taxon>Mytilidae</taxon>
        <taxon>Mytilinae</taxon>
        <taxon>Mytilus</taxon>
    </lineage>
</organism>
<keyword evidence="2" id="KW-1185">Reference proteome</keyword>
<protein>
    <submittedName>
        <fullName evidence="1">Uncharacterized protein</fullName>
    </submittedName>
</protein>
<dbReference type="AlphaFoldDB" id="A0A8B6GSY4"/>
<reference evidence="1" key="1">
    <citation type="submission" date="2018-11" db="EMBL/GenBank/DDBJ databases">
        <authorList>
            <person name="Alioto T."/>
            <person name="Alioto T."/>
        </authorList>
    </citation>
    <scope>NUCLEOTIDE SEQUENCE</scope>
</reference>
<evidence type="ECO:0000313" key="2">
    <source>
        <dbReference type="Proteomes" id="UP000596742"/>
    </source>
</evidence>
<comment type="caution">
    <text evidence="1">The sequence shown here is derived from an EMBL/GenBank/DDBJ whole genome shotgun (WGS) entry which is preliminary data.</text>
</comment>
<evidence type="ECO:0000313" key="1">
    <source>
        <dbReference type="EMBL" id="VDI68462.1"/>
    </source>
</evidence>